<dbReference type="InterPro" id="IPR029058">
    <property type="entry name" value="AB_hydrolase_fold"/>
</dbReference>
<evidence type="ECO:0000313" key="2">
    <source>
        <dbReference type="EMBL" id="GHC36324.1"/>
    </source>
</evidence>
<dbReference type="SUPFAM" id="SSF53474">
    <property type="entry name" value="alpha/beta-Hydrolases"/>
    <property type="match status" value="1"/>
</dbReference>
<organism evidence="2 3">
    <name type="scientific">Alcaligenes pakistanensis</name>
    <dbReference type="NCBI Taxonomy" id="1482717"/>
    <lineage>
        <taxon>Bacteria</taxon>
        <taxon>Pseudomonadati</taxon>
        <taxon>Pseudomonadota</taxon>
        <taxon>Betaproteobacteria</taxon>
        <taxon>Burkholderiales</taxon>
        <taxon>Alcaligenaceae</taxon>
        <taxon>Alcaligenes</taxon>
    </lineage>
</organism>
<gene>
    <name evidence="2" type="ORF">GCM10010096_01910</name>
</gene>
<comment type="caution">
    <text evidence="2">The sequence shown here is derived from an EMBL/GenBank/DDBJ whole genome shotgun (WGS) entry which is preliminary data.</text>
</comment>
<dbReference type="EMBL" id="BMZN01000001">
    <property type="protein sequence ID" value="GHC36324.1"/>
    <property type="molecule type" value="Genomic_DNA"/>
</dbReference>
<dbReference type="GO" id="GO:0046464">
    <property type="term" value="P:acylglycerol catabolic process"/>
    <property type="evidence" value="ECO:0007669"/>
    <property type="project" value="TreeGrafter"/>
</dbReference>
<dbReference type="GO" id="GO:0047372">
    <property type="term" value="F:monoacylglycerol lipase activity"/>
    <property type="evidence" value="ECO:0007669"/>
    <property type="project" value="TreeGrafter"/>
</dbReference>
<proteinExistence type="predicted"/>
<evidence type="ECO:0000313" key="3">
    <source>
        <dbReference type="Proteomes" id="UP000608923"/>
    </source>
</evidence>
<evidence type="ECO:0000259" key="1">
    <source>
        <dbReference type="Pfam" id="PF12697"/>
    </source>
</evidence>
<dbReference type="PANTHER" id="PTHR43798:SF5">
    <property type="entry name" value="MONOACYLGLYCEROL LIPASE ABHD6"/>
    <property type="match status" value="1"/>
</dbReference>
<dbReference type="RefSeq" id="WP_189390633.1">
    <property type="nucleotide sequence ID" value="NZ_BMZN01000001.1"/>
</dbReference>
<dbReference type="GO" id="GO:0016020">
    <property type="term" value="C:membrane"/>
    <property type="evidence" value="ECO:0007669"/>
    <property type="project" value="TreeGrafter"/>
</dbReference>
<accession>A0A8H9IKL2</accession>
<dbReference type="Pfam" id="PF12697">
    <property type="entry name" value="Abhydrolase_6"/>
    <property type="match status" value="1"/>
</dbReference>
<dbReference type="PANTHER" id="PTHR43798">
    <property type="entry name" value="MONOACYLGLYCEROL LIPASE"/>
    <property type="match status" value="1"/>
</dbReference>
<name>A0A8H9IKL2_9BURK</name>
<dbReference type="Proteomes" id="UP000608923">
    <property type="component" value="Unassembled WGS sequence"/>
</dbReference>
<dbReference type="AlphaFoldDB" id="A0A8H9IKL2"/>
<sequence length="277" mass="29683">MTAPLATLHYPGSLFEVDKGTASDECVIALHSIGVEAHSFSKLFDRLAVTYPCLSYDLRGHGTALALSQFDLNRLVDDAVQVVESCRFAKVHLLGHSLGGVIAALAAARLGNSISHKVQSLSIIASPPTGLAVFGERAQAMQNESRQSIVESTLQRWFGGLEESPALVEAMQYAEQQLNRVPVQSLVSSWQSLAQFSGYESLGAQLPATLLVTGDQDLSTPVAAMQVILAALHQADKTDTELHIIEGTGHMLPLTPPDTLIDALMTHFTVSGATHFR</sequence>
<dbReference type="InterPro" id="IPR050266">
    <property type="entry name" value="AB_hydrolase_sf"/>
</dbReference>
<dbReference type="InterPro" id="IPR000073">
    <property type="entry name" value="AB_hydrolase_1"/>
</dbReference>
<feature type="domain" description="AB hydrolase-1" evidence="1">
    <location>
        <begin position="28"/>
        <end position="262"/>
    </location>
</feature>
<keyword evidence="3" id="KW-1185">Reference proteome</keyword>
<protein>
    <recommendedName>
        <fullName evidence="1">AB hydrolase-1 domain-containing protein</fullName>
    </recommendedName>
</protein>
<dbReference type="Gene3D" id="3.40.50.1820">
    <property type="entry name" value="alpha/beta hydrolase"/>
    <property type="match status" value="1"/>
</dbReference>
<reference evidence="3" key="1">
    <citation type="journal article" date="2019" name="Int. J. Syst. Evol. Microbiol.">
        <title>The Global Catalogue of Microorganisms (GCM) 10K type strain sequencing project: providing services to taxonomists for standard genome sequencing and annotation.</title>
        <authorList>
            <consortium name="The Broad Institute Genomics Platform"/>
            <consortium name="The Broad Institute Genome Sequencing Center for Infectious Disease"/>
            <person name="Wu L."/>
            <person name="Ma J."/>
        </authorList>
    </citation>
    <scope>NUCLEOTIDE SEQUENCE [LARGE SCALE GENOMIC DNA]</scope>
    <source>
        <strain evidence="3">KCTC 42083</strain>
    </source>
</reference>